<comment type="caution">
    <text evidence="2">The sequence shown here is derived from an EMBL/GenBank/DDBJ whole genome shotgun (WGS) entry which is preliminary data.</text>
</comment>
<reference evidence="2" key="2">
    <citation type="journal article" date="2014" name="ISME J.">
        <title>Microbial stratification in low pH oxic and suboxic macroscopic growths along an acid mine drainage.</title>
        <authorList>
            <person name="Mendez-Garcia C."/>
            <person name="Mesa V."/>
            <person name="Sprenger R.R."/>
            <person name="Richter M."/>
            <person name="Diez M.S."/>
            <person name="Solano J."/>
            <person name="Bargiela R."/>
            <person name="Golyshina O.V."/>
            <person name="Manteca A."/>
            <person name="Ramos J.L."/>
            <person name="Gallego J.R."/>
            <person name="Llorente I."/>
            <person name="Martins Dos Santos V.A."/>
            <person name="Jensen O.N."/>
            <person name="Pelaez A.I."/>
            <person name="Sanchez J."/>
            <person name="Ferrer M."/>
        </authorList>
    </citation>
    <scope>NUCLEOTIDE SEQUENCE</scope>
</reference>
<sequence>MLGEAGCAGSGGEARRIAIARALLQDAPVLVLDEPTEGLDARTARDLYAALDVAARGRTLLLITHRL</sequence>
<dbReference type="Pfam" id="PF00005">
    <property type="entry name" value="ABC_tran"/>
    <property type="match status" value="1"/>
</dbReference>
<dbReference type="SUPFAM" id="SSF52540">
    <property type="entry name" value="P-loop containing nucleoside triphosphate hydrolases"/>
    <property type="match status" value="1"/>
</dbReference>
<feature type="non-terminal residue" evidence="2">
    <location>
        <position position="67"/>
    </location>
</feature>
<dbReference type="GO" id="GO:0015421">
    <property type="term" value="F:ABC-type oligopeptide transporter activity"/>
    <property type="evidence" value="ECO:0007669"/>
    <property type="project" value="TreeGrafter"/>
</dbReference>
<dbReference type="GO" id="GO:0016887">
    <property type="term" value="F:ATP hydrolysis activity"/>
    <property type="evidence" value="ECO:0007669"/>
    <property type="project" value="InterPro"/>
</dbReference>
<protein>
    <submittedName>
        <fullName evidence="2">ABC transporter-like domain protein</fullName>
    </submittedName>
</protein>
<dbReference type="GO" id="GO:0005524">
    <property type="term" value="F:ATP binding"/>
    <property type="evidence" value="ECO:0007669"/>
    <property type="project" value="InterPro"/>
</dbReference>
<feature type="domain" description="ABC transporter" evidence="1">
    <location>
        <begin position="10"/>
        <end position="36"/>
    </location>
</feature>
<accession>T1ALS9</accession>
<evidence type="ECO:0000259" key="1">
    <source>
        <dbReference type="Pfam" id="PF00005"/>
    </source>
</evidence>
<dbReference type="EMBL" id="AUZX01007722">
    <property type="protein sequence ID" value="EQD58332.1"/>
    <property type="molecule type" value="Genomic_DNA"/>
</dbReference>
<dbReference type="InterPro" id="IPR003439">
    <property type="entry name" value="ABC_transporter-like_ATP-bd"/>
</dbReference>
<dbReference type="PANTHER" id="PTHR43394:SF1">
    <property type="entry name" value="ATP-BINDING CASSETTE SUB-FAMILY B MEMBER 10, MITOCHONDRIAL"/>
    <property type="match status" value="1"/>
</dbReference>
<dbReference type="PANTHER" id="PTHR43394">
    <property type="entry name" value="ATP-DEPENDENT PERMEASE MDL1, MITOCHONDRIAL"/>
    <property type="match status" value="1"/>
</dbReference>
<dbReference type="AlphaFoldDB" id="T1ALS9"/>
<proteinExistence type="predicted"/>
<dbReference type="InterPro" id="IPR027417">
    <property type="entry name" value="P-loop_NTPase"/>
</dbReference>
<evidence type="ECO:0000313" key="2">
    <source>
        <dbReference type="EMBL" id="EQD58332.1"/>
    </source>
</evidence>
<reference evidence="2" key="1">
    <citation type="submission" date="2013-08" db="EMBL/GenBank/DDBJ databases">
        <authorList>
            <person name="Mendez C."/>
            <person name="Richter M."/>
            <person name="Ferrer M."/>
            <person name="Sanchez J."/>
        </authorList>
    </citation>
    <scope>NUCLEOTIDE SEQUENCE</scope>
</reference>
<name>T1ALS9_9ZZZZ</name>
<gene>
    <name evidence="2" type="ORF">B1A_10827</name>
</gene>
<organism evidence="2">
    <name type="scientific">mine drainage metagenome</name>
    <dbReference type="NCBI Taxonomy" id="410659"/>
    <lineage>
        <taxon>unclassified sequences</taxon>
        <taxon>metagenomes</taxon>
        <taxon>ecological metagenomes</taxon>
    </lineage>
</organism>
<dbReference type="Gene3D" id="3.40.50.300">
    <property type="entry name" value="P-loop containing nucleotide triphosphate hydrolases"/>
    <property type="match status" value="1"/>
</dbReference>
<dbReference type="InterPro" id="IPR039421">
    <property type="entry name" value="Type_1_exporter"/>
</dbReference>